<evidence type="ECO:0000313" key="1">
    <source>
        <dbReference type="EMBL" id="RZU50139.1"/>
    </source>
</evidence>
<comment type="caution">
    <text evidence="1">The sequence shown here is derived from an EMBL/GenBank/DDBJ whole genome shotgun (WGS) entry which is preliminary data.</text>
</comment>
<gene>
    <name evidence="1" type="ORF">EV385_1904</name>
</gene>
<name>A0A4Q7ZJ34_9ACTN</name>
<dbReference type="AlphaFoldDB" id="A0A4Q7ZJ34"/>
<protein>
    <recommendedName>
        <fullName evidence="3">Flavin reductase</fullName>
    </recommendedName>
</protein>
<evidence type="ECO:0000313" key="2">
    <source>
        <dbReference type="Proteomes" id="UP000292564"/>
    </source>
</evidence>
<organism evidence="1 2">
    <name type="scientific">Krasilnikovia cinnamomea</name>
    <dbReference type="NCBI Taxonomy" id="349313"/>
    <lineage>
        <taxon>Bacteria</taxon>
        <taxon>Bacillati</taxon>
        <taxon>Actinomycetota</taxon>
        <taxon>Actinomycetes</taxon>
        <taxon>Micromonosporales</taxon>
        <taxon>Micromonosporaceae</taxon>
        <taxon>Krasilnikovia</taxon>
    </lineage>
</organism>
<proteinExistence type="predicted"/>
<evidence type="ECO:0008006" key="3">
    <source>
        <dbReference type="Google" id="ProtNLM"/>
    </source>
</evidence>
<keyword evidence="2" id="KW-1185">Reference proteome</keyword>
<sequence>MMPGTASEHVAARPSWRCAECEDPWPCADARINLAEQHHGCPTSLTLYLASCMYDALEDLTENPGPVRDLYDRFLGWLR</sequence>
<dbReference type="Proteomes" id="UP000292564">
    <property type="component" value="Unassembled WGS sequence"/>
</dbReference>
<accession>A0A4Q7ZJ34</accession>
<reference evidence="1 2" key="1">
    <citation type="submission" date="2019-02" db="EMBL/GenBank/DDBJ databases">
        <title>Sequencing the genomes of 1000 actinobacteria strains.</title>
        <authorList>
            <person name="Klenk H.-P."/>
        </authorList>
    </citation>
    <scope>NUCLEOTIDE SEQUENCE [LARGE SCALE GENOMIC DNA]</scope>
    <source>
        <strain evidence="1 2">DSM 45162</strain>
    </source>
</reference>
<dbReference type="EMBL" id="SHKY01000001">
    <property type="protein sequence ID" value="RZU50139.1"/>
    <property type="molecule type" value="Genomic_DNA"/>
</dbReference>